<dbReference type="SUPFAM" id="SSF48019">
    <property type="entry name" value="post-AAA+ oligomerization domain-like"/>
    <property type="match status" value="1"/>
</dbReference>
<evidence type="ECO:0000256" key="9">
    <source>
        <dbReference type="ARBA" id="ARBA00022840"/>
    </source>
</evidence>
<dbReference type="CDD" id="cd00009">
    <property type="entry name" value="AAA"/>
    <property type="match status" value="1"/>
</dbReference>
<keyword evidence="5" id="KW-0235">DNA replication</keyword>
<evidence type="ECO:0000256" key="11">
    <source>
        <dbReference type="ARBA" id="ARBA00049244"/>
    </source>
</evidence>
<dbReference type="Pfam" id="PF13177">
    <property type="entry name" value="DNA_pol3_delta2"/>
    <property type="match status" value="1"/>
</dbReference>
<organism evidence="14 15">
    <name type="scientific">Winogradskya humida</name>
    <dbReference type="NCBI Taxonomy" id="113566"/>
    <lineage>
        <taxon>Bacteria</taxon>
        <taxon>Bacillati</taxon>
        <taxon>Actinomycetota</taxon>
        <taxon>Actinomycetes</taxon>
        <taxon>Micromonosporales</taxon>
        <taxon>Micromonosporaceae</taxon>
        <taxon>Winogradskya</taxon>
    </lineage>
</organism>
<dbReference type="InterPro" id="IPR008921">
    <property type="entry name" value="DNA_pol3_clamp-load_cplx_C"/>
</dbReference>
<feature type="compositionally biased region" description="Pro residues" evidence="12">
    <location>
        <begin position="475"/>
        <end position="495"/>
    </location>
</feature>
<dbReference type="SUPFAM" id="SSF52540">
    <property type="entry name" value="P-loop containing nucleoside triphosphate hydrolases"/>
    <property type="match status" value="1"/>
</dbReference>
<dbReference type="Gene3D" id="1.10.8.60">
    <property type="match status" value="1"/>
</dbReference>
<dbReference type="InterPro" id="IPR003593">
    <property type="entry name" value="AAA+_ATPase"/>
</dbReference>
<comment type="similarity">
    <text evidence="1">Belongs to the DnaX/STICHEL family.</text>
</comment>
<keyword evidence="4" id="KW-0548">Nucleotidyltransferase</keyword>
<feature type="compositionally biased region" description="Acidic residues" evidence="12">
    <location>
        <begin position="846"/>
        <end position="856"/>
    </location>
</feature>
<feature type="compositionally biased region" description="Low complexity" evidence="12">
    <location>
        <begin position="712"/>
        <end position="728"/>
    </location>
</feature>
<dbReference type="EC" id="2.7.7.7" evidence="2"/>
<keyword evidence="3" id="KW-0808">Transferase</keyword>
<dbReference type="Gene3D" id="1.20.272.10">
    <property type="match status" value="1"/>
</dbReference>
<dbReference type="EMBL" id="BOMN01000130">
    <property type="protein sequence ID" value="GIE25866.1"/>
    <property type="molecule type" value="Genomic_DNA"/>
</dbReference>
<dbReference type="PANTHER" id="PTHR11669:SF0">
    <property type="entry name" value="PROTEIN STICHEL-LIKE 2"/>
    <property type="match status" value="1"/>
</dbReference>
<accession>A0ABQ4A4U1</accession>
<sequence length="1129" mass="111769">MALALYRKYRPRTFAEVIGQEHVTEPLSQALRSGRLNHAYLFSGPRGCGKTSSARILARSLNCEQGPTPEPCGVCGSCKSLANDGAGSIDVIEIDAASHGGVDDARELREKAFFAPANSRYKIYVIDEAHMVSSAGFNALLKLVEEPPEYVKFIFATTEPEKVLGTIRSRTHHYPFRLIPPATLRPYLQQLTEAEGVHVDPAVFPLVVRAGGGSARDTLSVLDQLIAGAGPEGVSYPRAVALLGVTDVTLLDEMCDALAAGDGAAAYQTIDRVAEAGHDPRRFASDLLERFRDLIVLQQVPDAVAKGLIDGPADQLDQMTAQATRLGPATLSRCADIVHNGLVEMRGTTAPRLLLELITARMLLPGADDSSNALLQRLERMERRFTGSGAIDLAAAPPAQAPGVAAGGAVGAGDAVASGGGGISAARAALAAAGRRGGAPAAGGSAAAPVSATPVGASDPVSAAPAVAPVSAPTAPAPTAPAPTAPAPVSAPPAAEPVSAAPTSPASRTAPVSSSPVSSVPASNAPVSGSPVSGSPVSGLPVSGAPGSSAPVSGAGVSGGPVSGGSGWAEPAGIMPDAPEDDVDLGVAAVPGQLTAASIRERWPEVMVAVGRQSKKIAALAQGATVRDFDGQTLVLTFRFPAHARMVAAEPQLIADALYEEFGARWSIRCDVAGDGGGGGGGSAPRRPQGPSPRDNGGGAREPAPAGPPAPAARAGGSPEPARAGGSPEPARAGGSPDPVRGGGSAESARAGGSPESARAGGSAESVRAGGSAQAERGGGSAESARAGGSFQAERGGGSGQVASVQAQSRGREPAPAQAAAAEDDDGGWPEPVRPGGSARSVVPESVEEEDDDNEWPETATLGGQSADPGDVAALRSAPAAAGAPVGPEGASMGTGLAPGGGPEAPVTVVPTASPDDSDNPPWDVEPAVAPTASAHPASAHPASAHPTSAHPVSGAAPAAPVPAKPAQARPADPPAPARAPAASSAIAAARAAAARGGAPTNRPGAATRGNAGDSGGAAAGNAAPAAASPVRSAAQAAALKAAANRGGGSAGNNSGAWADGSPTEEAPYDPEYDGPPRHADPKATIEGFDPGDEPLDEVIDEKTARQSSEQQAMQLLRDAFGAETISES</sequence>
<feature type="compositionally biased region" description="Low complexity" evidence="12">
    <location>
        <begin position="979"/>
        <end position="1012"/>
    </location>
</feature>
<feature type="compositionally biased region" description="Low complexity" evidence="12">
    <location>
        <begin position="873"/>
        <end position="891"/>
    </location>
</feature>
<reference evidence="14 15" key="1">
    <citation type="submission" date="2021-01" db="EMBL/GenBank/DDBJ databases">
        <title>Whole genome shotgun sequence of Actinoplanes humidus NBRC 14915.</title>
        <authorList>
            <person name="Komaki H."/>
            <person name="Tamura T."/>
        </authorList>
    </citation>
    <scope>NUCLEOTIDE SEQUENCE [LARGE SCALE GENOMIC DNA]</scope>
    <source>
        <strain evidence="14 15">NBRC 14915</strain>
    </source>
</reference>
<dbReference type="NCBIfam" id="NF005846">
    <property type="entry name" value="PRK07764.1-6"/>
    <property type="match status" value="1"/>
</dbReference>
<feature type="compositionally biased region" description="Low complexity" evidence="12">
    <location>
        <begin position="1052"/>
        <end position="1062"/>
    </location>
</feature>
<feature type="compositionally biased region" description="Low complexity" evidence="12">
    <location>
        <begin position="1020"/>
        <end position="1045"/>
    </location>
</feature>
<feature type="compositionally biased region" description="Low complexity" evidence="12">
    <location>
        <begin position="746"/>
        <end position="790"/>
    </location>
</feature>
<evidence type="ECO:0000256" key="2">
    <source>
        <dbReference type="ARBA" id="ARBA00012417"/>
    </source>
</evidence>
<evidence type="ECO:0000256" key="7">
    <source>
        <dbReference type="ARBA" id="ARBA00022741"/>
    </source>
</evidence>
<dbReference type="Pfam" id="PF12169">
    <property type="entry name" value="DNA_pol3_gamma3"/>
    <property type="match status" value="1"/>
</dbReference>
<evidence type="ECO:0000256" key="3">
    <source>
        <dbReference type="ARBA" id="ARBA00022679"/>
    </source>
</evidence>
<dbReference type="InterPro" id="IPR045085">
    <property type="entry name" value="HLD_clamp_pol_III_gamma_tau"/>
</dbReference>
<evidence type="ECO:0000256" key="4">
    <source>
        <dbReference type="ARBA" id="ARBA00022695"/>
    </source>
</evidence>
<evidence type="ECO:0000256" key="8">
    <source>
        <dbReference type="ARBA" id="ARBA00022833"/>
    </source>
</evidence>
<dbReference type="Pfam" id="PF22608">
    <property type="entry name" value="DNAX_ATPase_lid"/>
    <property type="match status" value="1"/>
</dbReference>
<gene>
    <name evidence="14" type="ORF">Ahu01nite_089680</name>
</gene>
<comment type="catalytic activity">
    <reaction evidence="11">
        <text>DNA(n) + a 2'-deoxyribonucleoside 5'-triphosphate = DNA(n+1) + diphosphate</text>
        <dbReference type="Rhea" id="RHEA:22508"/>
        <dbReference type="Rhea" id="RHEA-COMP:17339"/>
        <dbReference type="Rhea" id="RHEA-COMP:17340"/>
        <dbReference type="ChEBI" id="CHEBI:33019"/>
        <dbReference type="ChEBI" id="CHEBI:61560"/>
        <dbReference type="ChEBI" id="CHEBI:173112"/>
        <dbReference type="EC" id="2.7.7.7"/>
    </reaction>
</comment>
<dbReference type="Proteomes" id="UP000603200">
    <property type="component" value="Unassembled WGS sequence"/>
</dbReference>
<name>A0ABQ4A4U1_9ACTN</name>
<evidence type="ECO:0000256" key="1">
    <source>
        <dbReference type="ARBA" id="ARBA00006360"/>
    </source>
</evidence>
<feature type="compositionally biased region" description="Basic and acidic residues" evidence="12">
    <location>
        <begin position="1075"/>
        <end position="1084"/>
    </location>
</feature>
<keyword evidence="9" id="KW-0067">ATP-binding</keyword>
<feature type="compositionally biased region" description="Gly residues" evidence="12">
    <location>
        <begin position="556"/>
        <end position="567"/>
    </location>
</feature>
<keyword evidence="8" id="KW-0862">Zinc</keyword>
<evidence type="ECO:0000256" key="12">
    <source>
        <dbReference type="SAM" id="MobiDB-lite"/>
    </source>
</evidence>
<feature type="domain" description="AAA+ ATPase" evidence="13">
    <location>
        <begin position="36"/>
        <end position="180"/>
    </location>
</feature>
<keyword evidence="10" id="KW-0239">DNA-directed DNA polymerase</keyword>
<dbReference type="CDD" id="cd18137">
    <property type="entry name" value="HLD_clamp_pol_III_gamma_tau"/>
    <property type="match status" value="1"/>
</dbReference>
<proteinExistence type="inferred from homology"/>
<feature type="region of interest" description="Disordered" evidence="12">
    <location>
        <begin position="436"/>
        <end position="580"/>
    </location>
</feature>
<protein>
    <recommendedName>
        <fullName evidence="2">DNA-directed DNA polymerase</fullName>
        <ecNumber evidence="2">2.7.7.7</ecNumber>
    </recommendedName>
</protein>
<keyword evidence="15" id="KW-1185">Reference proteome</keyword>
<evidence type="ECO:0000313" key="15">
    <source>
        <dbReference type="Proteomes" id="UP000603200"/>
    </source>
</evidence>
<evidence type="ECO:0000313" key="14">
    <source>
        <dbReference type="EMBL" id="GIE25866.1"/>
    </source>
</evidence>
<feature type="region of interest" description="Disordered" evidence="12">
    <location>
        <begin position="675"/>
        <end position="1097"/>
    </location>
</feature>
<keyword evidence="6" id="KW-0479">Metal-binding</keyword>
<dbReference type="InterPro" id="IPR022754">
    <property type="entry name" value="DNA_pol_III_gamma-3"/>
</dbReference>
<feature type="compositionally biased region" description="Low complexity" evidence="12">
    <location>
        <begin position="927"/>
        <end position="959"/>
    </location>
</feature>
<dbReference type="InterPro" id="IPR050238">
    <property type="entry name" value="DNA_Rep/Repair_Clamp_Loader"/>
</dbReference>
<evidence type="ECO:0000256" key="6">
    <source>
        <dbReference type="ARBA" id="ARBA00022723"/>
    </source>
</evidence>
<comment type="caution">
    <text evidence="14">The sequence shown here is derived from an EMBL/GenBank/DDBJ whole genome shotgun (WGS) entry which is preliminary data.</text>
</comment>
<dbReference type="RefSeq" id="WP_203842796.1">
    <property type="nucleotide sequence ID" value="NZ_BAAATV010000028.1"/>
</dbReference>
<keyword evidence="7" id="KW-0547">Nucleotide-binding</keyword>
<evidence type="ECO:0000256" key="5">
    <source>
        <dbReference type="ARBA" id="ARBA00022705"/>
    </source>
</evidence>
<dbReference type="NCBIfam" id="TIGR02397">
    <property type="entry name" value="dnaX_nterm"/>
    <property type="match status" value="1"/>
</dbReference>
<feature type="compositionally biased region" description="Low complexity" evidence="12">
    <location>
        <begin position="496"/>
        <end position="555"/>
    </location>
</feature>
<dbReference type="InterPro" id="IPR012763">
    <property type="entry name" value="DNA_pol_III_sug/sutau_N"/>
</dbReference>
<evidence type="ECO:0000259" key="13">
    <source>
        <dbReference type="SMART" id="SM00382"/>
    </source>
</evidence>
<dbReference type="PANTHER" id="PTHR11669">
    <property type="entry name" value="REPLICATION FACTOR C / DNA POLYMERASE III GAMMA-TAU SUBUNIT"/>
    <property type="match status" value="1"/>
</dbReference>
<evidence type="ECO:0000256" key="10">
    <source>
        <dbReference type="ARBA" id="ARBA00022932"/>
    </source>
</evidence>
<dbReference type="InterPro" id="IPR027417">
    <property type="entry name" value="P-loop_NTPase"/>
</dbReference>
<feature type="compositionally biased region" description="Low complexity" evidence="12">
    <location>
        <begin position="442"/>
        <end position="474"/>
    </location>
</feature>
<dbReference type="Gene3D" id="3.40.50.300">
    <property type="entry name" value="P-loop containing nucleotide triphosphate hydrolases"/>
    <property type="match status" value="1"/>
</dbReference>
<dbReference type="SMART" id="SM00382">
    <property type="entry name" value="AAA"/>
    <property type="match status" value="1"/>
</dbReference>